<dbReference type="Pfam" id="PF03466">
    <property type="entry name" value="LysR_substrate"/>
    <property type="match status" value="1"/>
</dbReference>
<dbReference type="Pfam" id="PF00126">
    <property type="entry name" value="HTH_1"/>
    <property type="match status" value="1"/>
</dbReference>
<protein>
    <submittedName>
        <fullName evidence="6">LysR family transcriptional regulator</fullName>
    </submittedName>
</protein>
<organism evidence="6 7">
    <name type="scientific">Pararhodobacter zhoushanensis</name>
    <dbReference type="NCBI Taxonomy" id="2479545"/>
    <lineage>
        <taxon>Bacteria</taxon>
        <taxon>Pseudomonadati</taxon>
        <taxon>Pseudomonadota</taxon>
        <taxon>Alphaproteobacteria</taxon>
        <taxon>Rhodobacterales</taxon>
        <taxon>Paracoccaceae</taxon>
        <taxon>Pararhodobacter</taxon>
    </lineage>
</organism>
<comment type="caution">
    <text evidence="6">The sequence shown here is derived from an EMBL/GenBank/DDBJ whole genome shotgun (WGS) entry which is preliminary data.</text>
</comment>
<sequence length="299" mass="32741">MARRARGHSVITMQPEQIDTFLDLCETRSFHRSAERLGVTQSTVSGRIAALERSLGVSVLRRSRAGCELTTEGLRFEPHARALRHAMVEARAAARGAGGQAMTLRLGLQNDLAAEDPARWIARLRALLPQAAFYIEADYSAQMCRDVQGGGLDLALIFTPQPSPDIHFETLGELSYRMVAPPEAGLTRLDQVTPERYALANLSPAFTRSHDALLPHLAAPELAAGQGATVRGMILSLGVAGYQEDRVARRLVERGTAQLVADAPVLTQPIYAAIHYRNRHRAVWRKLIATLRDTLGETP</sequence>
<dbReference type="SUPFAM" id="SSF46785">
    <property type="entry name" value="Winged helix' DNA-binding domain"/>
    <property type="match status" value="1"/>
</dbReference>
<evidence type="ECO:0000259" key="5">
    <source>
        <dbReference type="PROSITE" id="PS50931"/>
    </source>
</evidence>
<comment type="similarity">
    <text evidence="1">Belongs to the LysR transcriptional regulatory family.</text>
</comment>
<accession>A0ABT3H2M9</accession>
<name>A0ABT3H2M9_9RHOB</name>
<dbReference type="InterPro" id="IPR005119">
    <property type="entry name" value="LysR_subst-bd"/>
</dbReference>
<dbReference type="CDD" id="cd05466">
    <property type="entry name" value="PBP2_LTTR_substrate"/>
    <property type="match status" value="1"/>
</dbReference>
<evidence type="ECO:0000256" key="3">
    <source>
        <dbReference type="ARBA" id="ARBA00023125"/>
    </source>
</evidence>
<dbReference type="Gene3D" id="3.40.190.10">
    <property type="entry name" value="Periplasmic binding protein-like II"/>
    <property type="match status" value="1"/>
</dbReference>
<keyword evidence="2" id="KW-0805">Transcription regulation</keyword>
<dbReference type="SUPFAM" id="SSF53850">
    <property type="entry name" value="Periplasmic binding protein-like II"/>
    <property type="match status" value="1"/>
</dbReference>
<keyword evidence="3" id="KW-0238">DNA-binding</keyword>
<feature type="domain" description="HTH lysR-type" evidence="5">
    <location>
        <begin position="13"/>
        <end position="70"/>
    </location>
</feature>
<dbReference type="Proteomes" id="UP001208938">
    <property type="component" value="Unassembled WGS sequence"/>
</dbReference>
<dbReference type="PROSITE" id="PS50931">
    <property type="entry name" value="HTH_LYSR"/>
    <property type="match status" value="1"/>
</dbReference>
<dbReference type="PANTHER" id="PTHR30579">
    <property type="entry name" value="TRANSCRIPTIONAL REGULATOR"/>
    <property type="match status" value="1"/>
</dbReference>
<dbReference type="EMBL" id="JAPDFL010000001">
    <property type="protein sequence ID" value="MCW1934021.1"/>
    <property type="molecule type" value="Genomic_DNA"/>
</dbReference>
<dbReference type="InterPro" id="IPR000847">
    <property type="entry name" value="LysR_HTH_N"/>
</dbReference>
<dbReference type="PANTHER" id="PTHR30579:SF8">
    <property type="entry name" value="HTH-TYPE TRANSCRIPTIONAL REGULATOR HDFR"/>
    <property type="match status" value="1"/>
</dbReference>
<evidence type="ECO:0000313" key="6">
    <source>
        <dbReference type="EMBL" id="MCW1934021.1"/>
    </source>
</evidence>
<dbReference type="Gene3D" id="1.10.10.10">
    <property type="entry name" value="Winged helix-like DNA-binding domain superfamily/Winged helix DNA-binding domain"/>
    <property type="match status" value="1"/>
</dbReference>
<keyword evidence="4" id="KW-0804">Transcription</keyword>
<dbReference type="InterPro" id="IPR036388">
    <property type="entry name" value="WH-like_DNA-bd_sf"/>
</dbReference>
<dbReference type="InterPro" id="IPR050176">
    <property type="entry name" value="LTTR"/>
</dbReference>
<reference evidence="6 7" key="1">
    <citation type="submission" date="2022-10" db="EMBL/GenBank/DDBJ databases">
        <title>Pararhodobacter sp. nov., isolated from marine algae.</title>
        <authorList>
            <person name="Choi B.J."/>
            <person name="Kim J.M."/>
            <person name="Lee J.K."/>
            <person name="Choi D.G."/>
            <person name="Jeon C.O."/>
        </authorList>
    </citation>
    <scope>NUCLEOTIDE SEQUENCE [LARGE SCALE GENOMIC DNA]</scope>
    <source>
        <strain evidence="6 7">ZQ420</strain>
    </source>
</reference>
<dbReference type="InterPro" id="IPR036390">
    <property type="entry name" value="WH_DNA-bd_sf"/>
</dbReference>
<evidence type="ECO:0000313" key="7">
    <source>
        <dbReference type="Proteomes" id="UP001208938"/>
    </source>
</evidence>
<evidence type="ECO:0000256" key="2">
    <source>
        <dbReference type="ARBA" id="ARBA00023015"/>
    </source>
</evidence>
<keyword evidence="7" id="KW-1185">Reference proteome</keyword>
<proteinExistence type="inferred from homology"/>
<gene>
    <name evidence="6" type="ORF">OKW52_17605</name>
</gene>
<dbReference type="RefSeq" id="WP_264506854.1">
    <property type="nucleotide sequence ID" value="NZ_JAPDFL010000001.1"/>
</dbReference>
<evidence type="ECO:0000256" key="4">
    <source>
        <dbReference type="ARBA" id="ARBA00023163"/>
    </source>
</evidence>
<evidence type="ECO:0000256" key="1">
    <source>
        <dbReference type="ARBA" id="ARBA00009437"/>
    </source>
</evidence>
<dbReference type="PRINTS" id="PR00039">
    <property type="entry name" value="HTHLYSR"/>
</dbReference>